<dbReference type="InterPro" id="IPR035965">
    <property type="entry name" value="PAS-like_dom_sf"/>
</dbReference>
<evidence type="ECO:0000313" key="7">
    <source>
        <dbReference type="Proteomes" id="UP000177445"/>
    </source>
</evidence>
<evidence type="ECO:0000256" key="1">
    <source>
        <dbReference type="ARBA" id="ARBA00001946"/>
    </source>
</evidence>
<dbReference type="SUPFAM" id="SSF55073">
    <property type="entry name" value="Nucleotide cyclase"/>
    <property type="match status" value="1"/>
</dbReference>
<dbReference type="EC" id="2.7.7.65" evidence="2"/>
<keyword evidence="3" id="KW-0808">Transferase</keyword>
<comment type="catalytic activity">
    <reaction evidence="4">
        <text>2 GTP = 3',3'-c-di-GMP + 2 diphosphate</text>
        <dbReference type="Rhea" id="RHEA:24898"/>
        <dbReference type="ChEBI" id="CHEBI:33019"/>
        <dbReference type="ChEBI" id="CHEBI:37565"/>
        <dbReference type="ChEBI" id="CHEBI:58805"/>
        <dbReference type="EC" id="2.7.7.65"/>
    </reaction>
</comment>
<dbReference type="PANTHER" id="PTHR45138:SF9">
    <property type="entry name" value="DIGUANYLATE CYCLASE DGCM-RELATED"/>
    <property type="match status" value="1"/>
</dbReference>
<dbReference type="EMBL" id="CP017715">
    <property type="protein sequence ID" value="AOY87180.1"/>
    <property type="molecule type" value="Genomic_DNA"/>
</dbReference>
<accession>A0A1D9GIH3</accession>
<dbReference type="InterPro" id="IPR043128">
    <property type="entry name" value="Rev_trsase/Diguanyl_cyclase"/>
</dbReference>
<dbReference type="AlphaFoldDB" id="A0A1D9GIH3"/>
<dbReference type="NCBIfam" id="TIGR00254">
    <property type="entry name" value="GGDEF"/>
    <property type="match status" value="1"/>
</dbReference>
<proteinExistence type="predicted"/>
<dbReference type="InterPro" id="IPR050469">
    <property type="entry name" value="Diguanylate_Cyclase"/>
</dbReference>
<evidence type="ECO:0000256" key="3">
    <source>
        <dbReference type="ARBA" id="ARBA00022777"/>
    </source>
</evidence>
<reference evidence="6 7" key="1">
    <citation type="submission" date="2016-10" db="EMBL/GenBank/DDBJ databases">
        <title>Marinobacter salinus sp. nov., a moderately halophilic bacterium isolated from a tidal flat environment.</title>
        <authorList>
            <person name="Park S.-J."/>
        </authorList>
    </citation>
    <scope>NUCLEOTIDE SEQUENCE [LARGE SCALE GENOMIC DNA]</scope>
    <source>
        <strain evidence="6 7">Hb8</strain>
    </source>
</reference>
<dbReference type="GO" id="GO:0043709">
    <property type="term" value="P:cell adhesion involved in single-species biofilm formation"/>
    <property type="evidence" value="ECO:0007669"/>
    <property type="project" value="TreeGrafter"/>
</dbReference>
<dbReference type="SMART" id="SM00267">
    <property type="entry name" value="GGDEF"/>
    <property type="match status" value="1"/>
</dbReference>
<gene>
    <name evidence="6" type="ORF">BKP64_02725</name>
</gene>
<feature type="domain" description="GGDEF" evidence="5">
    <location>
        <begin position="285"/>
        <end position="417"/>
    </location>
</feature>
<dbReference type="Pfam" id="PF08448">
    <property type="entry name" value="PAS_4"/>
    <property type="match status" value="1"/>
</dbReference>
<dbReference type="PANTHER" id="PTHR45138">
    <property type="entry name" value="REGULATORY COMPONENTS OF SENSORY TRANSDUCTION SYSTEM"/>
    <property type="match status" value="1"/>
</dbReference>
<dbReference type="GO" id="GO:1902201">
    <property type="term" value="P:negative regulation of bacterial-type flagellum-dependent cell motility"/>
    <property type="evidence" value="ECO:0007669"/>
    <property type="project" value="TreeGrafter"/>
</dbReference>
<dbReference type="KEGG" id="msq:BKP64_02725"/>
<dbReference type="Pfam" id="PF08447">
    <property type="entry name" value="PAS_3"/>
    <property type="match status" value="1"/>
</dbReference>
<dbReference type="GO" id="GO:0005886">
    <property type="term" value="C:plasma membrane"/>
    <property type="evidence" value="ECO:0007669"/>
    <property type="project" value="TreeGrafter"/>
</dbReference>
<dbReference type="InterPro" id="IPR029787">
    <property type="entry name" value="Nucleotide_cyclase"/>
</dbReference>
<evidence type="ECO:0000256" key="2">
    <source>
        <dbReference type="ARBA" id="ARBA00012528"/>
    </source>
</evidence>
<dbReference type="InterPro" id="IPR013655">
    <property type="entry name" value="PAS_fold_3"/>
</dbReference>
<keyword evidence="7" id="KW-1185">Reference proteome</keyword>
<dbReference type="InterPro" id="IPR013656">
    <property type="entry name" value="PAS_4"/>
</dbReference>
<evidence type="ECO:0000256" key="4">
    <source>
        <dbReference type="ARBA" id="ARBA00034247"/>
    </source>
</evidence>
<dbReference type="CDD" id="cd00130">
    <property type="entry name" value="PAS"/>
    <property type="match status" value="1"/>
</dbReference>
<comment type="cofactor">
    <cofactor evidence="1">
        <name>Mg(2+)</name>
        <dbReference type="ChEBI" id="CHEBI:18420"/>
    </cofactor>
</comment>
<organism evidence="6 7">
    <name type="scientific">Marinobacter salinus</name>
    <dbReference type="NCBI Taxonomy" id="1874317"/>
    <lineage>
        <taxon>Bacteria</taxon>
        <taxon>Pseudomonadati</taxon>
        <taxon>Pseudomonadota</taxon>
        <taxon>Gammaproteobacteria</taxon>
        <taxon>Pseudomonadales</taxon>
        <taxon>Marinobacteraceae</taxon>
        <taxon>Marinobacter</taxon>
    </lineage>
</organism>
<dbReference type="Gene3D" id="3.30.450.20">
    <property type="entry name" value="PAS domain"/>
    <property type="match status" value="2"/>
</dbReference>
<evidence type="ECO:0000259" key="5">
    <source>
        <dbReference type="PROSITE" id="PS50887"/>
    </source>
</evidence>
<dbReference type="GO" id="GO:0052621">
    <property type="term" value="F:diguanylate cyclase activity"/>
    <property type="evidence" value="ECO:0007669"/>
    <property type="project" value="UniProtKB-EC"/>
</dbReference>
<dbReference type="NCBIfam" id="TIGR00229">
    <property type="entry name" value="sensory_box"/>
    <property type="match status" value="1"/>
</dbReference>
<sequence length="417" mass="47122">MKLKNARGMLTVMPDAAVLVDPDQTIVAVNHRAADLFRTDASNLEGASLDILIPELSVAAHREHVAHFFSRPARRSMGTGLRFHGRRADGSNLPVDIMLNRLIVESSTYVIAVIRDDSERLAMEVMKKQLEAANVRLAKAQDAGGLAWWEVDLTTNRMIWSTTMPRILGINGHTPPSLEAVRDLCVPEDRDHFDSLHRDMRSNSGKKVTFRLRNCHGHIRWLEESVHVETGGTVLGVMRDVTGQKVLEEKLRTESVTDELTGLFNRKQFNHDLKSNYSEFVRSRFNSAIIMYDFDHFKNINDSYGHAMGDRVLSQVATLVRDQLRPSDRAYRLGGEEFAILLRGFSTDDAWTLADRIRRAIEAVRFKLGDTRASVTVSVGIARFRDSDSNYEDSLRRADEALYQSKANSRNTISILE</sequence>
<protein>
    <recommendedName>
        <fullName evidence="2">diguanylate cyclase</fullName>
        <ecNumber evidence="2">2.7.7.65</ecNumber>
    </recommendedName>
</protein>
<dbReference type="Proteomes" id="UP000177445">
    <property type="component" value="Chromosome"/>
</dbReference>
<dbReference type="FunFam" id="3.30.70.270:FF:000001">
    <property type="entry name" value="Diguanylate cyclase domain protein"/>
    <property type="match status" value="1"/>
</dbReference>
<dbReference type="PROSITE" id="PS50887">
    <property type="entry name" value="GGDEF"/>
    <property type="match status" value="1"/>
</dbReference>
<keyword evidence="3" id="KW-0418">Kinase</keyword>
<dbReference type="SMART" id="SM00091">
    <property type="entry name" value="PAS"/>
    <property type="match status" value="2"/>
</dbReference>
<dbReference type="OrthoDB" id="9812260at2"/>
<dbReference type="CDD" id="cd01949">
    <property type="entry name" value="GGDEF"/>
    <property type="match status" value="1"/>
</dbReference>
<dbReference type="Pfam" id="PF00990">
    <property type="entry name" value="GGDEF"/>
    <property type="match status" value="1"/>
</dbReference>
<name>A0A1D9GIH3_9GAMM</name>
<dbReference type="InterPro" id="IPR000014">
    <property type="entry name" value="PAS"/>
</dbReference>
<dbReference type="RefSeq" id="WP_070965692.1">
    <property type="nucleotide sequence ID" value="NZ_CP017715.1"/>
</dbReference>
<dbReference type="Gene3D" id="3.30.70.270">
    <property type="match status" value="1"/>
</dbReference>
<evidence type="ECO:0000313" key="6">
    <source>
        <dbReference type="EMBL" id="AOY87180.1"/>
    </source>
</evidence>
<dbReference type="GO" id="GO:0016301">
    <property type="term" value="F:kinase activity"/>
    <property type="evidence" value="ECO:0007669"/>
    <property type="project" value="UniProtKB-KW"/>
</dbReference>
<dbReference type="InterPro" id="IPR000160">
    <property type="entry name" value="GGDEF_dom"/>
</dbReference>
<dbReference type="SUPFAM" id="SSF55785">
    <property type="entry name" value="PYP-like sensor domain (PAS domain)"/>
    <property type="match status" value="2"/>
</dbReference>
<dbReference type="STRING" id="1874317.BKP64_02725"/>